<name>A0A8J5T064_ZIZPA</name>
<dbReference type="InterPro" id="IPR002423">
    <property type="entry name" value="Cpn60/GroEL/TCP-1"/>
</dbReference>
<proteinExistence type="predicted"/>
<dbReference type="GO" id="GO:0005524">
    <property type="term" value="F:ATP binding"/>
    <property type="evidence" value="ECO:0007669"/>
    <property type="project" value="UniProtKB-KW"/>
</dbReference>
<evidence type="ECO:0000256" key="1">
    <source>
        <dbReference type="ARBA" id="ARBA00022741"/>
    </source>
</evidence>
<dbReference type="AlphaFoldDB" id="A0A8J5T064"/>
<sequence length="131" mass="14114">MTPDILGERQSEQDVRTQHVVLRQLPVLVSSSCAWLAEVVACQRRWPLANIVTSSLGPVGIDKILGDDIGDVTITNDGSTILKMLEVLVELAELQDQEVVNAVQAVKTTNSNGGETKARGANGYFTIALKL</sequence>
<keyword evidence="1" id="KW-0547">Nucleotide-binding</keyword>
<gene>
    <name evidence="4" type="ORF">GUJ93_ZPchr0006g45225</name>
</gene>
<keyword evidence="3" id="KW-0143">Chaperone</keyword>
<dbReference type="Proteomes" id="UP000729402">
    <property type="component" value="Unassembled WGS sequence"/>
</dbReference>
<evidence type="ECO:0000313" key="4">
    <source>
        <dbReference type="EMBL" id="KAG8071708.1"/>
    </source>
</evidence>
<accession>A0A8J5T064</accession>
<dbReference type="PANTHER" id="PTHR11353">
    <property type="entry name" value="CHAPERONIN"/>
    <property type="match status" value="1"/>
</dbReference>
<organism evidence="4 5">
    <name type="scientific">Zizania palustris</name>
    <name type="common">Northern wild rice</name>
    <dbReference type="NCBI Taxonomy" id="103762"/>
    <lineage>
        <taxon>Eukaryota</taxon>
        <taxon>Viridiplantae</taxon>
        <taxon>Streptophyta</taxon>
        <taxon>Embryophyta</taxon>
        <taxon>Tracheophyta</taxon>
        <taxon>Spermatophyta</taxon>
        <taxon>Magnoliopsida</taxon>
        <taxon>Liliopsida</taxon>
        <taxon>Poales</taxon>
        <taxon>Poaceae</taxon>
        <taxon>BOP clade</taxon>
        <taxon>Oryzoideae</taxon>
        <taxon>Oryzeae</taxon>
        <taxon>Zizaniinae</taxon>
        <taxon>Zizania</taxon>
    </lineage>
</organism>
<reference evidence="4" key="2">
    <citation type="submission" date="2021-02" db="EMBL/GenBank/DDBJ databases">
        <authorList>
            <person name="Kimball J.A."/>
            <person name="Haas M.W."/>
            <person name="Macchietto M."/>
            <person name="Kono T."/>
            <person name="Duquette J."/>
            <person name="Shao M."/>
        </authorList>
    </citation>
    <scope>NUCLEOTIDE SEQUENCE</scope>
    <source>
        <tissue evidence="4">Fresh leaf tissue</tissue>
    </source>
</reference>
<comment type="caution">
    <text evidence="4">The sequence shown here is derived from an EMBL/GenBank/DDBJ whole genome shotgun (WGS) entry which is preliminary data.</text>
</comment>
<dbReference type="Pfam" id="PF00118">
    <property type="entry name" value="Cpn60_TCP1"/>
    <property type="match status" value="1"/>
</dbReference>
<dbReference type="InterPro" id="IPR017998">
    <property type="entry name" value="Chaperone_TCP-1"/>
</dbReference>
<evidence type="ECO:0000256" key="2">
    <source>
        <dbReference type="ARBA" id="ARBA00022840"/>
    </source>
</evidence>
<dbReference type="EMBL" id="JAAALK010000283">
    <property type="protein sequence ID" value="KAG8071708.1"/>
    <property type="molecule type" value="Genomic_DNA"/>
</dbReference>
<keyword evidence="2" id="KW-0067">ATP-binding</keyword>
<dbReference type="GO" id="GO:0140662">
    <property type="term" value="F:ATP-dependent protein folding chaperone"/>
    <property type="evidence" value="ECO:0007669"/>
    <property type="project" value="InterPro"/>
</dbReference>
<keyword evidence="5" id="KW-1185">Reference proteome</keyword>
<evidence type="ECO:0000256" key="3">
    <source>
        <dbReference type="ARBA" id="ARBA00023186"/>
    </source>
</evidence>
<protein>
    <submittedName>
        <fullName evidence="4">Uncharacterized protein</fullName>
    </submittedName>
</protein>
<reference evidence="4" key="1">
    <citation type="journal article" date="2021" name="bioRxiv">
        <title>Whole Genome Assembly and Annotation of Northern Wild Rice, Zizania palustris L., Supports a Whole Genome Duplication in the Zizania Genus.</title>
        <authorList>
            <person name="Haas M."/>
            <person name="Kono T."/>
            <person name="Macchietto M."/>
            <person name="Millas R."/>
            <person name="McGilp L."/>
            <person name="Shao M."/>
            <person name="Duquette J."/>
            <person name="Hirsch C.N."/>
            <person name="Kimball J."/>
        </authorList>
    </citation>
    <scope>NUCLEOTIDE SEQUENCE</scope>
    <source>
        <tissue evidence="4">Fresh leaf tissue</tissue>
    </source>
</reference>
<evidence type="ECO:0000313" key="5">
    <source>
        <dbReference type="Proteomes" id="UP000729402"/>
    </source>
</evidence>